<name>A0A2N5XYY7_9GAMM</name>
<reference evidence="2" key="1">
    <citation type="submission" date="2017-11" db="EMBL/GenBank/DDBJ databases">
        <title>The draft genome sequence of Chromatocurvus sp. F02.</title>
        <authorList>
            <person name="Du Z.-J."/>
            <person name="Chang Y.-Q."/>
        </authorList>
    </citation>
    <scope>NUCLEOTIDE SEQUENCE [LARGE SCALE GENOMIC DNA]</scope>
    <source>
        <strain evidence="2">F02</strain>
    </source>
</reference>
<evidence type="ECO:0000313" key="2">
    <source>
        <dbReference type="Proteomes" id="UP000234845"/>
    </source>
</evidence>
<dbReference type="Proteomes" id="UP000234845">
    <property type="component" value="Unassembled WGS sequence"/>
</dbReference>
<keyword evidence="2" id="KW-1185">Reference proteome</keyword>
<organism evidence="1 2">
    <name type="scientific">Kineobactrum sediminis</name>
    <dbReference type="NCBI Taxonomy" id="1905677"/>
    <lineage>
        <taxon>Bacteria</taxon>
        <taxon>Pseudomonadati</taxon>
        <taxon>Pseudomonadota</taxon>
        <taxon>Gammaproteobacteria</taxon>
        <taxon>Cellvibrionales</taxon>
        <taxon>Halieaceae</taxon>
        <taxon>Kineobactrum</taxon>
    </lineage>
</organism>
<protein>
    <submittedName>
        <fullName evidence="1">Uncharacterized protein</fullName>
    </submittedName>
</protein>
<dbReference type="AlphaFoldDB" id="A0A2N5XYY7"/>
<gene>
    <name evidence="1" type="ORF">CWI75_16110</name>
</gene>
<accession>A0A2N5XYY7</accession>
<dbReference type="EMBL" id="PKLZ01000014">
    <property type="protein sequence ID" value="PLW81356.1"/>
    <property type="molecule type" value="Genomic_DNA"/>
</dbReference>
<comment type="caution">
    <text evidence="1">The sequence shown here is derived from an EMBL/GenBank/DDBJ whole genome shotgun (WGS) entry which is preliminary data.</text>
</comment>
<sequence length="126" mass="13881">MDISNTLGNTNAVHPLTNEVITMRTLLALPALLLAANTWASCPKALPENAPVIPDGTTATYDQVYDAQEAVREYVTEIETYLECREGLGLHLMLHNRAVHLAQTAAKDFNASLSTFRQRKNMLANN</sequence>
<proteinExistence type="predicted"/>
<evidence type="ECO:0000313" key="1">
    <source>
        <dbReference type="EMBL" id="PLW81356.1"/>
    </source>
</evidence>